<protein>
    <submittedName>
        <fullName evidence="4">Uncharacterized protein</fullName>
    </submittedName>
</protein>
<keyword evidence="1" id="KW-0812">Transmembrane</keyword>
<evidence type="ECO:0000313" key="5">
    <source>
        <dbReference type="Proteomes" id="UP000663832"/>
    </source>
</evidence>
<proteinExistence type="predicted"/>
<dbReference type="Proteomes" id="UP000663877">
    <property type="component" value="Unassembled WGS sequence"/>
</dbReference>
<keyword evidence="5" id="KW-1185">Reference proteome</keyword>
<dbReference type="EMBL" id="CAJNOM010000019">
    <property type="protein sequence ID" value="CAF0814261.1"/>
    <property type="molecule type" value="Genomic_DNA"/>
</dbReference>
<reference evidence="4" key="1">
    <citation type="submission" date="2021-02" db="EMBL/GenBank/DDBJ databases">
        <authorList>
            <person name="Nowell W R."/>
        </authorList>
    </citation>
    <scope>NUCLEOTIDE SEQUENCE</scope>
</reference>
<dbReference type="AlphaFoldDB" id="A0A813TPM8"/>
<keyword evidence="1" id="KW-1133">Transmembrane helix</keyword>
<sequence>MVYSRSSKLHSHHSFCWNISKYFNCFDNKRSILLLILILLTILIFYLISYTPKQSGIIEDTDICSKLLYIIYNSNRTLCSKEADRRGNKQRIIALSIFGPKENQMFVDEKFSQLILPLIDEAKLLFPSWTIRLYADKFSINRLHLQNLTRQATNIDICNVDELSIIGNVADYLPGKLWRFLPALDPMVDFISSRDLDSPLTQREQVVVEQFIDSSYLFLSLRDHPFHNIPILGGLWTSALYRDRLLFLRLFSILLDKNQVQQYGLIKDQKLLCDLVWPKVRDQSLVFDSYTCHMFPHGQQRPFPTQRPSRECHVGCVRPCCQNSSNIVFKDPCPEKCRPKDHLDWIYC</sequence>
<evidence type="ECO:0000313" key="2">
    <source>
        <dbReference type="EMBL" id="CAF0760291.1"/>
    </source>
</evidence>
<accession>A0A813TPM8</accession>
<dbReference type="OrthoDB" id="204305at2759"/>
<organism evidence="4 5">
    <name type="scientific">Adineta steineri</name>
    <dbReference type="NCBI Taxonomy" id="433720"/>
    <lineage>
        <taxon>Eukaryota</taxon>
        <taxon>Metazoa</taxon>
        <taxon>Spiralia</taxon>
        <taxon>Gnathifera</taxon>
        <taxon>Rotifera</taxon>
        <taxon>Eurotatoria</taxon>
        <taxon>Bdelloidea</taxon>
        <taxon>Adinetida</taxon>
        <taxon>Adinetidae</taxon>
        <taxon>Adineta</taxon>
    </lineage>
</organism>
<keyword evidence="1" id="KW-0472">Membrane</keyword>
<gene>
    <name evidence="2" type="ORF">BJG266_LOCUS2966</name>
    <name evidence="3" type="ORF">QVE165_LOCUS2496</name>
    <name evidence="4" type="ORF">QVE165_LOCUS4907</name>
</gene>
<comment type="caution">
    <text evidence="4">The sequence shown here is derived from an EMBL/GenBank/DDBJ whole genome shotgun (WGS) entry which is preliminary data.</text>
</comment>
<evidence type="ECO:0000313" key="3">
    <source>
        <dbReference type="EMBL" id="CAF0769014.1"/>
    </source>
</evidence>
<dbReference type="EMBL" id="CAJNOI010000007">
    <property type="protein sequence ID" value="CAF0760291.1"/>
    <property type="molecule type" value="Genomic_DNA"/>
</dbReference>
<dbReference type="EMBL" id="CAJNOM010000008">
    <property type="protein sequence ID" value="CAF0769014.1"/>
    <property type="molecule type" value="Genomic_DNA"/>
</dbReference>
<feature type="transmembrane region" description="Helical" evidence="1">
    <location>
        <begin position="31"/>
        <end position="48"/>
    </location>
</feature>
<evidence type="ECO:0000256" key="1">
    <source>
        <dbReference type="SAM" id="Phobius"/>
    </source>
</evidence>
<name>A0A813TPM8_9BILA</name>
<evidence type="ECO:0000313" key="4">
    <source>
        <dbReference type="EMBL" id="CAF0814261.1"/>
    </source>
</evidence>
<dbReference type="Proteomes" id="UP000663832">
    <property type="component" value="Unassembled WGS sequence"/>
</dbReference>